<keyword evidence="3" id="KW-1185">Reference proteome</keyword>
<proteinExistence type="predicted"/>
<gene>
    <name evidence="2" type="ORF">GSLYS_00020933001</name>
</gene>
<evidence type="ECO:0000313" key="3">
    <source>
        <dbReference type="Proteomes" id="UP001497497"/>
    </source>
</evidence>
<feature type="compositionally biased region" description="Basic and acidic residues" evidence="1">
    <location>
        <begin position="471"/>
        <end position="488"/>
    </location>
</feature>
<accession>A0AAV2IMU7</accession>
<feature type="compositionally biased region" description="Basic residues" evidence="1">
    <location>
        <begin position="397"/>
        <end position="417"/>
    </location>
</feature>
<feature type="compositionally biased region" description="Polar residues" evidence="1">
    <location>
        <begin position="16"/>
        <end position="25"/>
    </location>
</feature>
<feature type="region of interest" description="Disordered" evidence="1">
    <location>
        <begin position="16"/>
        <end position="268"/>
    </location>
</feature>
<evidence type="ECO:0000256" key="1">
    <source>
        <dbReference type="SAM" id="MobiDB-lite"/>
    </source>
</evidence>
<feature type="compositionally biased region" description="Basic and acidic residues" evidence="1">
    <location>
        <begin position="198"/>
        <end position="214"/>
    </location>
</feature>
<comment type="caution">
    <text evidence="2">The sequence shown here is derived from an EMBL/GenBank/DDBJ whole genome shotgun (WGS) entry which is preliminary data.</text>
</comment>
<dbReference type="AlphaFoldDB" id="A0AAV2IMU7"/>
<reference evidence="2 3" key="1">
    <citation type="submission" date="2024-04" db="EMBL/GenBank/DDBJ databases">
        <authorList>
            <consortium name="Genoscope - CEA"/>
            <person name="William W."/>
        </authorList>
    </citation>
    <scope>NUCLEOTIDE SEQUENCE [LARGE SCALE GENOMIC DNA]</scope>
</reference>
<feature type="compositionally biased region" description="Low complexity" evidence="1">
    <location>
        <begin position="218"/>
        <end position="235"/>
    </location>
</feature>
<feature type="compositionally biased region" description="Basic and acidic residues" evidence="1">
    <location>
        <begin position="289"/>
        <end position="302"/>
    </location>
</feature>
<dbReference type="EMBL" id="CAXITT010001025">
    <property type="protein sequence ID" value="CAL1547616.1"/>
    <property type="molecule type" value="Genomic_DNA"/>
</dbReference>
<feature type="region of interest" description="Disordered" evidence="1">
    <location>
        <begin position="289"/>
        <end position="345"/>
    </location>
</feature>
<feature type="compositionally biased region" description="Basic and acidic residues" evidence="1">
    <location>
        <begin position="367"/>
        <end position="395"/>
    </location>
</feature>
<feature type="compositionally biased region" description="Basic and acidic residues" evidence="1">
    <location>
        <begin position="50"/>
        <end position="74"/>
    </location>
</feature>
<feature type="compositionally biased region" description="Basic and acidic residues" evidence="1">
    <location>
        <begin position="309"/>
        <end position="325"/>
    </location>
</feature>
<organism evidence="2 3">
    <name type="scientific">Lymnaea stagnalis</name>
    <name type="common">Great pond snail</name>
    <name type="synonym">Helix stagnalis</name>
    <dbReference type="NCBI Taxonomy" id="6523"/>
    <lineage>
        <taxon>Eukaryota</taxon>
        <taxon>Metazoa</taxon>
        <taxon>Spiralia</taxon>
        <taxon>Lophotrochozoa</taxon>
        <taxon>Mollusca</taxon>
        <taxon>Gastropoda</taxon>
        <taxon>Heterobranchia</taxon>
        <taxon>Euthyneura</taxon>
        <taxon>Panpulmonata</taxon>
        <taxon>Hygrophila</taxon>
        <taxon>Lymnaeoidea</taxon>
        <taxon>Lymnaeidae</taxon>
        <taxon>Lymnaea</taxon>
    </lineage>
</organism>
<name>A0AAV2IMU7_LYMST</name>
<dbReference type="Proteomes" id="UP001497497">
    <property type="component" value="Unassembled WGS sequence"/>
</dbReference>
<feature type="region of interest" description="Disordered" evidence="1">
    <location>
        <begin position="367"/>
        <end position="616"/>
    </location>
</feature>
<protein>
    <submittedName>
        <fullName evidence="2">Uncharacterized protein</fullName>
    </submittedName>
</protein>
<evidence type="ECO:0000313" key="2">
    <source>
        <dbReference type="EMBL" id="CAL1547616.1"/>
    </source>
</evidence>
<feature type="compositionally biased region" description="Basic and acidic residues" evidence="1">
    <location>
        <begin position="153"/>
        <end position="162"/>
    </location>
</feature>
<feature type="non-terminal residue" evidence="2">
    <location>
        <position position="616"/>
    </location>
</feature>
<feature type="compositionally biased region" description="Basic and acidic residues" evidence="1">
    <location>
        <begin position="82"/>
        <end position="93"/>
    </location>
</feature>
<sequence>MNFQELMTVAEHKQVNLSKTKNVSRYSLELPAPRKEEKPKPKSKVVQSLIEEKKREKEAAEKAERERKEEERKKNQFRIPKKKTDSPTIDKDSLINSLFDDSGVQFGDSSSENAVLHKHSKDKTNGESVPSSNKDRHSSHHRDSHSGHGTSRSSDKRHDKSSSQEPSSRKHEKHKSSSSSNHKETSHSSHHTSSKSTSENHKSSSLSSDKKPSKSIETQSQHHQAAHSTTSSSKSSGDKSKAPADGQPVVLTKHHLNPTIERQASEMSEREKILAKLQAIKQRTLEALHKENARKGKRMKGDKSHRKSKVEEKLEDKAKSVEIIRGEVSSEGEDEERNDVPSALDVMLSDRNAKLEKDKISRLAKQAWERATKKSSDTEEKVKKNSKSSHRESSSKKQSKVHVHKSSHRDKDKRKAHSLSPSTTRSNKPLIKPKKFKSSQPPPLDFKAILAMAEQKQKEPPKPVVPLPKKKKEEEERPLTQEEKDRRERQKSKAYQEWLQRGGQRPGQRDANGHDSPPPSSSSQSTKIKPGAQGPGKSLAKPQDKHKQMSRPSENGIGKARSMTVNENVLVCGPGEGSEDEEESPPVRQQQDTRNPFDKIMQQVHKKRPGTQVSSG</sequence>